<gene>
    <name evidence="1" type="ORF">DPMN_075775</name>
</gene>
<sequence length="57" mass="6693">MNVNRAFAYRCHKLWKQQYDVKCIYDVLSEFLPLSKFIRIDPSGKTIGTVEDKTILV</sequence>
<reference evidence="1" key="2">
    <citation type="submission" date="2020-11" db="EMBL/GenBank/DDBJ databases">
        <authorList>
            <person name="McCartney M.A."/>
            <person name="Auch B."/>
            <person name="Kono T."/>
            <person name="Mallez S."/>
            <person name="Becker A."/>
            <person name="Gohl D.M."/>
            <person name="Silverstein K.A.T."/>
            <person name="Koren S."/>
            <person name="Bechman K.B."/>
            <person name="Herman A."/>
            <person name="Abrahante J.E."/>
            <person name="Garbe J."/>
        </authorList>
    </citation>
    <scope>NUCLEOTIDE SEQUENCE</scope>
    <source>
        <strain evidence="1">Duluth1</strain>
        <tissue evidence="1">Whole animal</tissue>
    </source>
</reference>
<name>A0A9D3YK88_DREPO</name>
<dbReference type="AlphaFoldDB" id="A0A9D3YK88"/>
<evidence type="ECO:0000313" key="1">
    <source>
        <dbReference type="EMBL" id="KAH3700795.1"/>
    </source>
</evidence>
<feature type="non-terminal residue" evidence="1">
    <location>
        <position position="57"/>
    </location>
</feature>
<keyword evidence="2" id="KW-1185">Reference proteome</keyword>
<dbReference type="Proteomes" id="UP000828390">
    <property type="component" value="Unassembled WGS sequence"/>
</dbReference>
<protein>
    <submittedName>
        <fullName evidence="1">Uncharacterized protein</fullName>
    </submittedName>
</protein>
<proteinExistence type="predicted"/>
<comment type="caution">
    <text evidence="1">The sequence shown here is derived from an EMBL/GenBank/DDBJ whole genome shotgun (WGS) entry which is preliminary data.</text>
</comment>
<organism evidence="1 2">
    <name type="scientific">Dreissena polymorpha</name>
    <name type="common">Zebra mussel</name>
    <name type="synonym">Mytilus polymorpha</name>
    <dbReference type="NCBI Taxonomy" id="45954"/>
    <lineage>
        <taxon>Eukaryota</taxon>
        <taxon>Metazoa</taxon>
        <taxon>Spiralia</taxon>
        <taxon>Lophotrochozoa</taxon>
        <taxon>Mollusca</taxon>
        <taxon>Bivalvia</taxon>
        <taxon>Autobranchia</taxon>
        <taxon>Heteroconchia</taxon>
        <taxon>Euheterodonta</taxon>
        <taxon>Imparidentia</taxon>
        <taxon>Neoheterodontei</taxon>
        <taxon>Myida</taxon>
        <taxon>Dreissenoidea</taxon>
        <taxon>Dreissenidae</taxon>
        <taxon>Dreissena</taxon>
    </lineage>
</organism>
<reference evidence="1" key="1">
    <citation type="journal article" date="2019" name="bioRxiv">
        <title>The Genome of the Zebra Mussel, Dreissena polymorpha: A Resource for Invasive Species Research.</title>
        <authorList>
            <person name="McCartney M.A."/>
            <person name="Auch B."/>
            <person name="Kono T."/>
            <person name="Mallez S."/>
            <person name="Zhang Y."/>
            <person name="Obille A."/>
            <person name="Becker A."/>
            <person name="Abrahante J.E."/>
            <person name="Garbe J."/>
            <person name="Badalamenti J.P."/>
            <person name="Herman A."/>
            <person name="Mangelson H."/>
            <person name="Liachko I."/>
            <person name="Sullivan S."/>
            <person name="Sone E.D."/>
            <person name="Koren S."/>
            <person name="Silverstein K.A.T."/>
            <person name="Beckman K.B."/>
            <person name="Gohl D.M."/>
        </authorList>
    </citation>
    <scope>NUCLEOTIDE SEQUENCE</scope>
    <source>
        <strain evidence="1">Duluth1</strain>
        <tissue evidence="1">Whole animal</tissue>
    </source>
</reference>
<evidence type="ECO:0000313" key="2">
    <source>
        <dbReference type="Proteomes" id="UP000828390"/>
    </source>
</evidence>
<accession>A0A9D3YK88</accession>
<dbReference type="EMBL" id="JAIWYP010000015">
    <property type="protein sequence ID" value="KAH3700795.1"/>
    <property type="molecule type" value="Genomic_DNA"/>
</dbReference>